<proteinExistence type="predicted"/>
<accession>A0A0F9KSW6</accession>
<dbReference type="AlphaFoldDB" id="A0A0F9KSW6"/>
<gene>
    <name evidence="1" type="ORF">LCGC14_1289610</name>
</gene>
<evidence type="ECO:0000313" key="1">
    <source>
        <dbReference type="EMBL" id="KKM85374.1"/>
    </source>
</evidence>
<comment type="caution">
    <text evidence="1">The sequence shown here is derived from an EMBL/GenBank/DDBJ whole genome shotgun (WGS) entry which is preliminary data.</text>
</comment>
<dbReference type="EMBL" id="LAZR01007422">
    <property type="protein sequence ID" value="KKM85374.1"/>
    <property type="molecule type" value="Genomic_DNA"/>
</dbReference>
<organism evidence="1">
    <name type="scientific">marine sediment metagenome</name>
    <dbReference type="NCBI Taxonomy" id="412755"/>
    <lineage>
        <taxon>unclassified sequences</taxon>
        <taxon>metagenomes</taxon>
        <taxon>ecological metagenomes</taxon>
    </lineage>
</organism>
<protein>
    <submittedName>
        <fullName evidence="1">Uncharacterized protein</fullName>
    </submittedName>
</protein>
<sequence>MPQLTFDQGVLWAAARLVEFHDETTLARELIEQSGADITQADEVCDAPFIAKALGQTTP</sequence>
<name>A0A0F9KSW6_9ZZZZ</name>
<reference evidence="1" key="1">
    <citation type="journal article" date="2015" name="Nature">
        <title>Complex archaea that bridge the gap between prokaryotes and eukaryotes.</title>
        <authorList>
            <person name="Spang A."/>
            <person name="Saw J.H."/>
            <person name="Jorgensen S.L."/>
            <person name="Zaremba-Niedzwiedzka K."/>
            <person name="Martijn J."/>
            <person name="Lind A.E."/>
            <person name="van Eijk R."/>
            <person name="Schleper C."/>
            <person name="Guy L."/>
            <person name="Ettema T.J."/>
        </authorList>
    </citation>
    <scope>NUCLEOTIDE SEQUENCE</scope>
</reference>